<dbReference type="PANTHER" id="PTHR19229">
    <property type="entry name" value="ATP-BINDING CASSETTE TRANSPORTER SUBFAMILY A ABCA"/>
    <property type="match status" value="1"/>
</dbReference>
<organism evidence="5 6">
    <name type="scientific">Meloidogyne enterolobii</name>
    <name type="common">Root-knot nematode worm</name>
    <name type="synonym">Meloidogyne mayaguensis</name>
    <dbReference type="NCBI Taxonomy" id="390850"/>
    <lineage>
        <taxon>Eukaryota</taxon>
        <taxon>Metazoa</taxon>
        <taxon>Ecdysozoa</taxon>
        <taxon>Nematoda</taxon>
        <taxon>Chromadorea</taxon>
        <taxon>Rhabditida</taxon>
        <taxon>Tylenchina</taxon>
        <taxon>Tylenchomorpha</taxon>
        <taxon>Tylenchoidea</taxon>
        <taxon>Meloidogynidae</taxon>
        <taxon>Meloidogyninae</taxon>
        <taxon>Meloidogyne</taxon>
    </lineage>
</organism>
<evidence type="ECO:0000313" key="5">
    <source>
        <dbReference type="EMBL" id="CAD2206343.1"/>
    </source>
</evidence>
<gene>
    <name evidence="5" type="ORF">MENT_LOCUS60215</name>
</gene>
<dbReference type="PANTHER" id="PTHR19229:SF271">
    <property type="entry name" value="ABC TRANSPORTER CED-7"/>
    <property type="match status" value="1"/>
</dbReference>
<dbReference type="Gene3D" id="3.40.50.300">
    <property type="entry name" value="P-loop containing nucleotide triphosphate hydrolases"/>
    <property type="match status" value="1"/>
</dbReference>
<dbReference type="EMBL" id="CAJEWN010003060">
    <property type="protein sequence ID" value="CAD2206343.1"/>
    <property type="molecule type" value="Genomic_DNA"/>
</dbReference>
<dbReference type="InterPro" id="IPR003593">
    <property type="entry name" value="AAA+_ATPase"/>
</dbReference>
<keyword evidence="3" id="KW-0472">Membrane</keyword>
<accession>A0A6V7Y3X7</accession>
<name>A0A6V7Y3X7_MELEN</name>
<keyword evidence="3" id="KW-0812">Transmembrane</keyword>
<keyword evidence="2" id="KW-0067">ATP-binding</keyword>
<dbReference type="InterPro" id="IPR003439">
    <property type="entry name" value="ABC_transporter-like_ATP-bd"/>
</dbReference>
<dbReference type="PROSITE" id="PS50893">
    <property type="entry name" value="ABC_TRANSPORTER_2"/>
    <property type="match status" value="1"/>
</dbReference>
<dbReference type="InterPro" id="IPR026082">
    <property type="entry name" value="ABCA"/>
</dbReference>
<dbReference type="CDD" id="cd03263">
    <property type="entry name" value="ABC_subfamily_A"/>
    <property type="match status" value="1"/>
</dbReference>
<dbReference type="AlphaFoldDB" id="A0A6V7Y3X7"/>
<evidence type="ECO:0000313" key="6">
    <source>
        <dbReference type="Proteomes" id="UP000580250"/>
    </source>
</evidence>
<evidence type="ECO:0000256" key="1">
    <source>
        <dbReference type="ARBA" id="ARBA00022741"/>
    </source>
</evidence>
<dbReference type="GO" id="GO:0005319">
    <property type="term" value="F:lipid transporter activity"/>
    <property type="evidence" value="ECO:0007669"/>
    <property type="project" value="TreeGrafter"/>
</dbReference>
<sequence>MGIVKISLSTVLFSNGWLLKEEMLTLLISGCVFWILVVIVQSRTISTKINNIYSNLNSKDPLRNSKSEDIDVQTERSRLVSTNDIEFVLAVRDLTKLYGVNGAGKTTTFDILTGVRFATSGSATVDGVNVNAGPAIGYCPQFDAIPMELTGRQVLKLVARLNGLSDVSTRIRQILHAIRLEEHADKLIKKYSGGQRRRISIGLALLTRSSLIMLDEPTAGIDPSTRRQIWNLLQAIRQQGIAILLTSHSMEECEELCSRIAFLNKGLMIGIGSSQHLKSRFGGSFLLAITISNPSEEITQKLNQIVGEEFENAKMLDDPSASNILRWEIPKSVDGIWGKLFRQAQNLADTYNDSPSDLNLPRIVDFTLTQNSLEQVFLRLSGKEFEK</sequence>
<reference evidence="5 6" key="1">
    <citation type="submission" date="2020-08" db="EMBL/GenBank/DDBJ databases">
        <authorList>
            <person name="Koutsovoulos G."/>
            <person name="Danchin GJ E."/>
        </authorList>
    </citation>
    <scope>NUCLEOTIDE SEQUENCE [LARGE SCALE GENOMIC DNA]</scope>
</reference>
<dbReference type="InterPro" id="IPR017871">
    <property type="entry name" value="ABC_transporter-like_CS"/>
</dbReference>
<dbReference type="Pfam" id="PF00005">
    <property type="entry name" value="ABC_tran"/>
    <property type="match status" value="1"/>
</dbReference>
<keyword evidence="3" id="KW-1133">Transmembrane helix</keyword>
<dbReference type="OrthoDB" id="10255969at2759"/>
<comment type="caution">
    <text evidence="5">The sequence shown here is derived from an EMBL/GenBank/DDBJ whole genome shotgun (WGS) entry which is preliminary data.</text>
</comment>
<proteinExistence type="predicted"/>
<dbReference type="GO" id="GO:0016020">
    <property type="term" value="C:membrane"/>
    <property type="evidence" value="ECO:0007669"/>
    <property type="project" value="InterPro"/>
</dbReference>
<dbReference type="FunFam" id="3.40.50.300:FF:001598">
    <property type="entry name" value="ABC transporter ced-7"/>
    <property type="match status" value="1"/>
</dbReference>
<dbReference type="InterPro" id="IPR027417">
    <property type="entry name" value="P-loop_NTPase"/>
</dbReference>
<dbReference type="GO" id="GO:0140359">
    <property type="term" value="F:ABC-type transporter activity"/>
    <property type="evidence" value="ECO:0007669"/>
    <property type="project" value="InterPro"/>
</dbReference>
<protein>
    <recommendedName>
        <fullName evidence="4">ABC transporter domain-containing protein</fullName>
    </recommendedName>
</protein>
<dbReference type="SUPFAM" id="SSF52540">
    <property type="entry name" value="P-loop containing nucleoside triphosphate hydrolases"/>
    <property type="match status" value="1"/>
</dbReference>
<evidence type="ECO:0000259" key="4">
    <source>
        <dbReference type="PROSITE" id="PS50893"/>
    </source>
</evidence>
<evidence type="ECO:0000256" key="3">
    <source>
        <dbReference type="SAM" id="Phobius"/>
    </source>
</evidence>
<feature type="transmembrane region" description="Helical" evidence="3">
    <location>
        <begin position="23"/>
        <end position="40"/>
    </location>
</feature>
<dbReference type="Proteomes" id="UP000580250">
    <property type="component" value="Unassembled WGS sequence"/>
</dbReference>
<dbReference type="GO" id="GO:0005524">
    <property type="term" value="F:ATP binding"/>
    <property type="evidence" value="ECO:0007669"/>
    <property type="project" value="UniProtKB-KW"/>
</dbReference>
<keyword evidence="1" id="KW-0547">Nucleotide-binding</keyword>
<dbReference type="PROSITE" id="PS00211">
    <property type="entry name" value="ABC_TRANSPORTER_1"/>
    <property type="match status" value="1"/>
</dbReference>
<feature type="domain" description="ABC transporter" evidence="4">
    <location>
        <begin position="65"/>
        <end position="290"/>
    </location>
</feature>
<evidence type="ECO:0000256" key="2">
    <source>
        <dbReference type="ARBA" id="ARBA00022840"/>
    </source>
</evidence>
<dbReference type="SMART" id="SM00382">
    <property type="entry name" value="AAA"/>
    <property type="match status" value="1"/>
</dbReference>
<dbReference type="GO" id="GO:0016887">
    <property type="term" value="F:ATP hydrolysis activity"/>
    <property type="evidence" value="ECO:0007669"/>
    <property type="project" value="InterPro"/>
</dbReference>